<evidence type="ECO:0000313" key="1">
    <source>
        <dbReference type="EMBL" id="CAB4039495.1"/>
    </source>
</evidence>
<dbReference type="Gene3D" id="3.40.50.300">
    <property type="entry name" value="P-loop containing nucleotide triphosphate hydrolases"/>
    <property type="match status" value="1"/>
</dbReference>
<gene>
    <name evidence="1" type="ORF">PACLA_8A008404</name>
</gene>
<reference evidence="1" key="1">
    <citation type="submission" date="2020-04" db="EMBL/GenBank/DDBJ databases">
        <authorList>
            <person name="Alioto T."/>
            <person name="Alioto T."/>
            <person name="Gomez Garrido J."/>
        </authorList>
    </citation>
    <scope>NUCLEOTIDE SEQUENCE</scope>
    <source>
        <strain evidence="1">A484AB</strain>
    </source>
</reference>
<dbReference type="EMBL" id="CACRXK020025471">
    <property type="protein sequence ID" value="CAB4039495.1"/>
    <property type="molecule type" value="Genomic_DNA"/>
</dbReference>
<comment type="caution">
    <text evidence="1">The sequence shown here is derived from an EMBL/GenBank/DDBJ whole genome shotgun (WGS) entry which is preliminary data.</text>
</comment>
<dbReference type="Proteomes" id="UP001152795">
    <property type="component" value="Unassembled WGS sequence"/>
</dbReference>
<dbReference type="PANTHER" id="PTHR47642">
    <property type="entry name" value="ATP-DEPENDENT DNA HELICASE"/>
    <property type="match status" value="1"/>
</dbReference>
<dbReference type="SUPFAM" id="SSF52540">
    <property type="entry name" value="P-loop containing nucleoside triphosphate hydrolases"/>
    <property type="match status" value="1"/>
</dbReference>
<keyword evidence="2" id="KW-1185">Reference proteome</keyword>
<dbReference type="SUPFAM" id="SSF50249">
    <property type="entry name" value="Nucleic acid-binding proteins"/>
    <property type="match status" value="1"/>
</dbReference>
<dbReference type="InterPro" id="IPR051055">
    <property type="entry name" value="PIF1_helicase"/>
</dbReference>
<dbReference type="PANTHER" id="PTHR47642:SF3">
    <property type="entry name" value="ATP-DEPENDENT DNA HELICASE"/>
    <property type="match status" value="1"/>
</dbReference>
<dbReference type="InterPro" id="IPR012340">
    <property type="entry name" value="NA-bd_OB-fold"/>
</dbReference>
<organism evidence="1 2">
    <name type="scientific">Paramuricea clavata</name>
    <name type="common">Red gorgonian</name>
    <name type="synonym">Violescent sea-whip</name>
    <dbReference type="NCBI Taxonomy" id="317549"/>
    <lineage>
        <taxon>Eukaryota</taxon>
        <taxon>Metazoa</taxon>
        <taxon>Cnidaria</taxon>
        <taxon>Anthozoa</taxon>
        <taxon>Octocorallia</taxon>
        <taxon>Malacalcyonacea</taxon>
        <taxon>Plexauridae</taxon>
        <taxon>Paramuricea</taxon>
    </lineage>
</organism>
<name>A0A6S7K2A1_PARCT</name>
<evidence type="ECO:0000313" key="2">
    <source>
        <dbReference type="Proteomes" id="UP001152795"/>
    </source>
</evidence>
<keyword evidence="1" id="KW-0347">Helicase</keyword>
<accession>A0A6S7K2A1</accession>
<keyword evidence="1" id="KW-0378">Hydrolase</keyword>
<dbReference type="OrthoDB" id="416437at2759"/>
<proteinExistence type="predicted"/>
<dbReference type="GO" id="GO:0004386">
    <property type="term" value="F:helicase activity"/>
    <property type="evidence" value="ECO:0007669"/>
    <property type="project" value="UniProtKB-KW"/>
</dbReference>
<dbReference type="Gene3D" id="2.40.50.140">
    <property type="entry name" value="Nucleic acid-binding proteins"/>
    <property type="match status" value="1"/>
</dbReference>
<dbReference type="InterPro" id="IPR027417">
    <property type="entry name" value="P-loop_NTPase"/>
</dbReference>
<dbReference type="AlphaFoldDB" id="A0A6S7K2A1"/>
<sequence>MPYGVKVLFDDPRVGKLFKDSTTQAILIKPVTVDFFGKEGIQIQRTQIPLMPSWAVTIHKSQGMTVSNVVINLGPKCNKPGQAYVALSRVQSLRGLALTEFTEKSIKVSRKMSFQTVSDLKNLSSSDEKAIITKPIKVKIIVDPVYHHDDNPTTPNVIVMSIVADDSGTIKCHISNEKDIVKKFFQKNTSIVILKCTITTCDEELASIEHQHAIKHLPCSNIQLETKLTLPLLPSFPTIKFTPIAEALKLPRKRQISIEGKITKIEPPIKVKNNSIDLKKVFLKDTTGMMQVSLWKDKASLPLSQGDVISFTGLQTSMFQNKPMASSTTQTQVN</sequence>
<keyword evidence="1" id="KW-0067">ATP-binding</keyword>
<dbReference type="CDD" id="cd18809">
    <property type="entry name" value="SF1_C_RecD"/>
    <property type="match status" value="1"/>
</dbReference>
<protein>
    <submittedName>
        <fullName evidence="1">ATP-dependent DNA helicase PIF1-like</fullName>
    </submittedName>
</protein>
<keyword evidence="1" id="KW-0547">Nucleotide-binding</keyword>